<feature type="domain" description="Metallo-beta-lactamase" evidence="2">
    <location>
        <begin position="32"/>
        <end position="204"/>
    </location>
</feature>
<dbReference type="PANTHER" id="PTHR46018">
    <property type="entry name" value="ZINC PHOSPHODIESTERASE ELAC PROTEIN 1"/>
    <property type="match status" value="1"/>
</dbReference>
<protein>
    <submittedName>
        <fullName evidence="3">Ribonuclease BN (tRNA processing enzyme)</fullName>
    </submittedName>
</protein>
<keyword evidence="4" id="KW-1185">Reference proteome</keyword>
<dbReference type="Gene3D" id="3.60.15.10">
    <property type="entry name" value="Ribonuclease Z/Hydroxyacylglutathione hydrolase-like"/>
    <property type="match status" value="1"/>
</dbReference>
<dbReference type="SUPFAM" id="SSF56281">
    <property type="entry name" value="Metallo-hydrolase/oxidoreductase"/>
    <property type="match status" value="1"/>
</dbReference>
<dbReference type="PANTHER" id="PTHR46018:SF4">
    <property type="entry name" value="METALLO-HYDROLASE YHFI-RELATED"/>
    <property type="match status" value="1"/>
</dbReference>
<comment type="caution">
    <text evidence="3">The sequence shown here is derived from an EMBL/GenBank/DDBJ whole genome shotgun (WGS) entry which is preliminary data.</text>
</comment>
<dbReference type="GO" id="GO:0042781">
    <property type="term" value="F:3'-tRNA processing endoribonuclease activity"/>
    <property type="evidence" value="ECO:0007669"/>
    <property type="project" value="TreeGrafter"/>
</dbReference>
<organism evidence="3 4">
    <name type="scientific">Planomicrobium soli</name>
    <dbReference type="NCBI Taxonomy" id="1176648"/>
    <lineage>
        <taxon>Bacteria</taxon>
        <taxon>Bacillati</taxon>
        <taxon>Bacillota</taxon>
        <taxon>Bacilli</taxon>
        <taxon>Bacillales</taxon>
        <taxon>Caryophanaceae</taxon>
        <taxon>Planomicrobium</taxon>
    </lineage>
</organism>
<dbReference type="SMART" id="SM00849">
    <property type="entry name" value="Lactamase_B"/>
    <property type="match status" value="1"/>
</dbReference>
<dbReference type="Pfam" id="PF12706">
    <property type="entry name" value="Lactamase_B_2"/>
    <property type="match status" value="1"/>
</dbReference>
<gene>
    <name evidence="3" type="ORF">B0H99_105166</name>
</gene>
<dbReference type="Proteomes" id="UP000242682">
    <property type="component" value="Unassembled WGS sequence"/>
</dbReference>
<evidence type="ECO:0000259" key="2">
    <source>
        <dbReference type="SMART" id="SM00849"/>
    </source>
</evidence>
<evidence type="ECO:0000313" key="4">
    <source>
        <dbReference type="Proteomes" id="UP000242682"/>
    </source>
</evidence>
<evidence type="ECO:0000256" key="1">
    <source>
        <dbReference type="ARBA" id="ARBA00022833"/>
    </source>
</evidence>
<dbReference type="CDD" id="cd07716">
    <property type="entry name" value="RNaseZ_short-form-like_MBL-fold"/>
    <property type="match status" value="1"/>
</dbReference>
<reference evidence="3 4" key="1">
    <citation type="submission" date="2018-03" db="EMBL/GenBank/DDBJ databases">
        <title>Genomic Encyclopedia of Type Strains, Phase III (KMG-III): the genomes of soil and plant-associated and newly described type strains.</title>
        <authorList>
            <person name="Whitman W."/>
        </authorList>
    </citation>
    <scope>NUCLEOTIDE SEQUENCE [LARGE SCALE GENOMIC DNA]</scope>
    <source>
        <strain evidence="3 4">CGMCC 1.12259</strain>
    </source>
</reference>
<keyword evidence="1" id="KW-0862">Zinc</keyword>
<sequence>MGILKKTNWQRGDFMKIIPVGIWGAFPNRNEATSSFLIEQDGFRCLVDCGSGVLAAVQNYTELREIDAVVISHYHTDHIADIGVLQHAAMIGMQLKEWNNLPLAIYAHDKDSDAFENLSFKGVTEGRPLNVNETVRIGPWEVSFCETVHPVYCLALRFSSNGKSVVFTADTEWTESLIGFAKNADLLVAESNLYEKYIGVIEGHMSGSQAGTLAERANVRKLLLTHLPQYGNLEEILHAAKSTYSGEVDLAEIGKTYDI</sequence>
<dbReference type="EMBL" id="PYAT01000005">
    <property type="protein sequence ID" value="PSL40388.1"/>
    <property type="molecule type" value="Genomic_DNA"/>
</dbReference>
<name>A0A2P8H2F2_9BACL</name>
<evidence type="ECO:0000313" key="3">
    <source>
        <dbReference type="EMBL" id="PSL40388.1"/>
    </source>
</evidence>
<dbReference type="InterPro" id="IPR001279">
    <property type="entry name" value="Metallo-B-lactamas"/>
</dbReference>
<dbReference type="InterPro" id="IPR036866">
    <property type="entry name" value="RibonucZ/Hydroxyglut_hydro"/>
</dbReference>
<dbReference type="AlphaFoldDB" id="A0A2P8H2F2"/>
<proteinExistence type="predicted"/>
<accession>A0A2P8H2F2</accession>